<dbReference type="SUPFAM" id="SSF53795">
    <property type="entry name" value="PEP carboxykinase-like"/>
    <property type="match status" value="1"/>
</dbReference>
<keyword evidence="1" id="KW-0418">Kinase</keyword>
<dbReference type="Proteomes" id="UP000005824">
    <property type="component" value="Unassembled WGS sequence"/>
</dbReference>
<organism evidence="1 2">
    <name type="scientific">Chthoniobacter flavus Ellin428</name>
    <dbReference type="NCBI Taxonomy" id="497964"/>
    <lineage>
        <taxon>Bacteria</taxon>
        <taxon>Pseudomonadati</taxon>
        <taxon>Verrucomicrobiota</taxon>
        <taxon>Spartobacteria</taxon>
        <taxon>Chthoniobacterales</taxon>
        <taxon>Chthoniobacteraceae</taxon>
        <taxon>Chthoniobacter</taxon>
    </lineage>
</organism>
<protein>
    <submittedName>
        <fullName evidence="1">HPr kinase</fullName>
    </submittedName>
</protein>
<dbReference type="STRING" id="497964.CfE428DRAFT_2996"/>
<proteinExistence type="predicted"/>
<gene>
    <name evidence="1" type="ORF">CfE428DRAFT_2996</name>
</gene>
<evidence type="ECO:0000313" key="2">
    <source>
        <dbReference type="Proteomes" id="UP000005824"/>
    </source>
</evidence>
<dbReference type="Gene3D" id="3.40.50.300">
    <property type="entry name" value="P-loop containing nucleotide triphosphate hydrolases"/>
    <property type="match status" value="1"/>
</dbReference>
<dbReference type="InterPro" id="IPR027417">
    <property type="entry name" value="P-loop_NTPase"/>
</dbReference>
<dbReference type="RefSeq" id="WP_006980321.1">
    <property type="nucleotide sequence ID" value="NZ_ABVL01000008.1"/>
</dbReference>
<evidence type="ECO:0000313" key="1">
    <source>
        <dbReference type="EMBL" id="EDY19311.1"/>
    </source>
</evidence>
<reference evidence="1 2" key="1">
    <citation type="journal article" date="2011" name="J. Bacteriol.">
        <title>Genome sequence of Chthoniobacter flavus Ellin428, an aerobic heterotrophic soil bacterium.</title>
        <authorList>
            <person name="Kant R."/>
            <person name="van Passel M.W."/>
            <person name="Palva A."/>
            <person name="Lucas S."/>
            <person name="Lapidus A."/>
            <person name="Glavina Del Rio T."/>
            <person name="Dalin E."/>
            <person name="Tice H."/>
            <person name="Bruce D."/>
            <person name="Goodwin L."/>
            <person name="Pitluck S."/>
            <person name="Larimer F.W."/>
            <person name="Land M.L."/>
            <person name="Hauser L."/>
            <person name="Sangwan P."/>
            <person name="de Vos W.M."/>
            <person name="Janssen P.H."/>
            <person name="Smidt H."/>
        </authorList>
    </citation>
    <scope>NUCLEOTIDE SEQUENCE [LARGE SCALE GENOMIC DNA]</scope>
    <source>
        <strain evidence="1 2">Ellin428</strain>
    </source>
</reference>
<name>B4D271_9BACT</name>
<dbReference type="InParanoid" id="B4D271"/>
<dbReference type="EMBL" id="ABVL01000008">
    <property type="protein sequence ID" value="EDY19311.1"/>
    <property type="molecule type" value="Genomic_DNA"/>
</dbReference>
<dbReference type="GO" id="GO:0016301">
    <property type="term" value="F:kinase activity"/>
    <property type="evidence" value="ECO:0007669"/>
    <property type="project" value="UniProtKB-KW"/>
</dbReference>
<accession>B4D271</accession>
<sequence length="285" mass="31306">MSLLLRYSKLGFEVTLRLDSRELECLAVTLHSSALVDISECSAETSAHLVWQRASRGRWRILLKGQPWEAEWSQAEDLYLQSDSLLDDLVRERLTTVPLLHAGGVVDAKGRALVICGASGAGKTSLVLACILRGWNWLSDELLCFRQKDSRMAEGFRRNFNLKQRSFSCFPQTSDLPGNREIMVNDSRKCIRFLNPDALRCGSFASSGIVAAIVVPAYDAGAPTPASTALSGLGLVQSLAPELRACDPVTLAWLAEIGRTVPAFALRYRTPDGAAEHLENLVNQF</sequence>
<keyword evidence="2" id="KW-1185">Reference proteome</keyword>
<comment type="caution">
    <text evidence="1">The sequence shown here is derived from an EMBL/GenBank/DDBJ whole genome shotgun (WGS) entry which is preliminary data.</text>
</comment>
<keyword evidence="1" id="KW-0808">Transferase</keyword>
<dbReference type="AlphaFoldDB" id="B4D271"/>